<dbReference type="EMBL" id="AGNL01045122">
    <property type="protein sequence ID" value="EJK49098.1"/>
    <property type="molecule type" value="Genomic_DNA"/>
</dbReference>
<comment type="caution">
    <text evidence="2">The sequence shown here is derived from an EMBL/GenBank/DDBJ whole genome shotgun (WGS) entry which is preliminary data.</text>
</comment>
<dbReference type="Pfam" id="PF13181">
    <property type="entry name" value="TPR_8"/>
    <property type="match status" value="1"/>
</dbReference>
<evidence type="ECO:0008006" key="4">
    <source>
        <dbReference type="Google" id="ProtNLM"/>
    </source>
</evidence>
<dbReference type="SMART" id="SM00028">
    <property type="entry name" value="TPR"/>
    <property type="match status" value="3"/>
</dbReference>
<sequence length="293" mass="31289">MATFIKLCDGACRLRVSLFGPEAPGVASCLCMQGVACLELRRYPLALASFKEALRIRATELSGTSGKEVEYNGASLPAHPLVVRLLNNIGCSLFELDELESAKETFVATLQMQRELKLTDPLRYNSSFEVDPKDAHQRLLGVALTLGNLGTIYLRLNELDLSLANYEEAVLTRFLCVPPVADSEDTGRPTPMPANPSATTMPTIVVNSPTGQEHSDIDPLNNAEGASRDEGENVTDPPVAAPIEESETIAADTSEGVVGEPSELDEVNSSVFAHSSIAVAAGFASMLLLAVNE</sequence>
<dbReference type="Proteomes" id="UP000266841">
    <property type="component" value="Unassembled WGS sequence"/>
</dbReference>
<dbReference type="SUPFAM" id="SSF48452">
    <property type="entry name" value="TPR-like"/>
    <property type="match status" value="1"/>
</dbReference>
<accession>K0R6U2</accession>
<gene>
    <name evidence="2" type="ORF">THAOC_32058</name>
</gene>
<dbReference type="OrthoDB" id="48911at2759"/>
<feature type="region of interest" description="Disordered" evidence="1">
    <location>
        <begin position="182"/>
        <end position="201"/>
    </location>
</feature>
<keyword evidence="3" id="KW-1185">Reference proteome</keyword>
<evidence type="ECO:0000313" key="3">
    <source>
        <dbReference type="Proteomes" id="UP000266841"/>
    </source>
</evidence>
<dbReference type="InterPro" id="IPR011990">
    <property type="entry name" value="TPR-like_helical_dom_sf"/>
</dbReference>
<dbReference type="Gene3D" id="1.25.40.10">
    <property type="entry name" value="Tetratricopeptide repeat domain"/>
    <property type="match status" value="1"/>
</dbReference>
<dbReference type="AlphaFoldDB" id="K0R6U2"/>
<feature type="region of interest" description="Disordered" evidence="1">
    <location>
        <begin position="207"/>
        <end position="235"/>
    </location>
</feature>
<evidence type="ECO:0000313" key="2">
    <source>
        <dbReference type="EMBL" id="EJK49098.1"/>
    </source>
</evidence>
<proteinExistence type="predicted"/>
<organism evidence="2 3">
    <name type="scientific">Thalassiosira oceanica</name>
    <name type="common">Marine diatom</name>
    <dbReference type="NCBI Taxonomy" id="159749"/>
    <lineage>
        <taxon>Eukaryota</taxon>
        <taxon>Sar</taxon>
        <taxon>Stramenopiles</taxon>
        <taxon>Ochrophyta</taxon>
        <taxon>Bacillariophyta</taxon>
        <taxon>Coscinodiscophyceae</taxon>
        <taxon>Thalassiosirophycidae</taxon>
        <taxon>Thalassiosirales</taxon>
        <taxon>Thalassiosiraceae</taxon>
        <taxon>Thalassiosira</taxon>
    </lineage>
</organism>
<evidence type="ECO:0000256" key="1">
    <source>
        <dbReference type="SAM" id="MobiDB-lite"/>
    </source>
</evidence>
<reference evidence="2 3" key="1">
    <citation type="journal article" date="2012" name="Genome Biol.">
        <title>Genome and low-iron response of an oceanic diatom adapted to chronic iron limitation.</title>
        <authorList>
            <person name="Lommer M."/>
            <person name="Specht M."/>
            <person name="Roy A.S."/>
            <person name="Kraemer L."/>
            <person name="Andreson R."/>
            <person name="Gutowska M.A."/>
            <person name="Wolf J."/>
            <person name="Bergner S.V."/>
            <person name="Schilhabel M.B."/>
            <person name="Klostermeier U.C."/>
            <person name="Beiko R.G."/>
            <person name="Rosenstiel P."/>
            <person name="Hippler M."/>
            <person name="Laroche J."/>
        </authorList>
    </citation>
    <scope>NUCLEOTIDE SEQUENCE [LARGE SCALE GENOMIC DNA]</scope>
    <source>
        <strain evidence="2 3">CCMP1005</strain>
    </source>
</reference>
<protein>
    <recommendedName>
        <fullName evidence="4">MalT-like TPR region domain-containing protein</fullName>
    </recommendedName>
</protein>
<dbReference type="InterPro" id="IPR019734">
    <property type="entry name" value="TPR_rpt"/>
</dbReference>
<name>K0R6U2_THAOC</name>